<keyword evidence="3" id="KW-1185">Reference proteome</keyword>
<accession>A0AAW3JNX7</accession>
<evidence type="ECO:0008006" key="4">
    <source>
        <dbReference type="Google" id="ProtNLM"/>
    </source>
</evidence>
<protein>
    <recommendedName>
        <fullName evidence="4">Lipoprotein</fullName>
    </recommendedName>
</protein>
<proteinExistence type="predicted"/>
<keyword evidence="1" id="KW-0472">Membrane</keyword>
<dbReference type="EMBL" id="LLKB01000007">
    <property type="protein sequence ID" value="KQC84096.1"/>
    <property type="molecule type" value="Genomic_DNA"/>
</dbReference>
<feature type="transmembrane region" description="Helical" evidence="1">
    <location>
        <begin position="7"/>
        <end position="27"/>
    </location>
</feature>
<gene>
    <name evidence="2" type="ORF">APZ18_14355</name>
</gene>
<evidence type="ECO:0000313" key="3">
    <source>
        <dbReference type="Proteomes" id="UP000050833"/>
    </source>
</evidence>
<evidence type="ECO:0000256" key="1">
    <source>
        <dbReference type="SAM" id="Phobius"/>
    </source>
</evidence>
<dbReference type="AlphaFoldDB" id="A0AAW3JNX7"/>
<keyword evidence="1" id="KW-0812">Transmembrane</keyword>
<comment type="caution">
    <text evidence="2">The sequence shown here is derived from an EMBL/GenBank/DDBJ whole genome shotgun (WGS) entry which is preliminary data.</text>
</comment>
<reference evidence="2 3" key="1">
    <citation type="submission" date="2015-10" db="EMBL/GenBank/DDBJ databases">
        <title>Butyribacter intestini gen. nov., sp. nov., a butyric acid-producing bacterium of the family Lachnospiraceae isolated from the human faeces.</title>
        <authorList>
            <person name="Zou Y."/>
            <person name="Xue W."/>
            <person name="Luo G."/>
            <person name="Lv M."/>
        </authorList>
    </citation>
    <scope>NUCLEOTIDE SEQUENCE [LARGE SCALE GENOMIC DNA]</scope>
    <source>
        <strain evidence="2 3">TF01-11</strain>
    </source>
</reference>
<sequence>MRCNKKVLMIATTVMLGVGCIGLMGAMKYQNVKTEASDIKESDVAKAGIDVTSATMEGETPNEVERKMDKEVVEKYAYKGYEISFIRYKDQKTKEYLSDKEQDGDYGYKKTFREIIDNAEKSGWNYMLEEMKGMKNQITAEVDWKRDEDQIVNGKYYGKLIRECNIRFKKPQIYEGKYISSYDVIGWFSTVAETGKYTTGVRSSSSELLEAPEQWRLPSKEKRQEVKEKLEKCKSISNDKKAIYKRIEENKDKIIKELKEVYNINLVKIVKDSYYEKYKFAENEMNNGLIEIYGYMDDGQEIEVQYDLVGNYIYYVNYKYW</sequence>
<name>A0AAW3JNX7_9FIRM</name>
<evidence type="ECO:0000313" key="2">
    <source>
        <dbReference type="EMBL" id="KQC84096.1"/>
    </source>
</evidence>
<organism evidence="2 3">
    <name type="scientific">Butyribacter intestini</name>
    <dbReference type="NCBI Taxonomy" id="1703332"/>
    <lineage>
        <taxon>Bacteria</taxon>
        <taxon>Bacillati</taxon>
        <taxon>Bacillota</taxon>
        <taxon>Clostridia</taxon>
        <taxon>Lachnospirales</taxon>
        <taxon>Lachnospiraceae</taxon>
        <taxon>Butyribacter</taxon>
    </lineage>
</organism>
<keyword evidence="1" id="KW-1133">Transmembrane helix</keyword>
<dbReference type="Proteomes" id="UP000050833">
    <property type="component" value="Unassembled WGS sequence"/>
</dbReference>
<dbReference type="RefSeq" id="WP_022014112.1">
    <property type="nucleotide sequence ID" value="NZ_LLKB01000007.1"/>
</dbReference>
<dbReference type="PROSITE" id="PS51257">
    <property type="entry name" value="PROKAR_LIPOPROTEIN"/>
    <property type="match status" value="1"/>
</dbReference>